<evidence type="ECO:0000256" key="1">
    <source>
        <dbReference type="ARBA" id="ARBA00022670"/>
    </source>
</evidence>
<dbReference type="PANTHER" id="PTHR22726:SF1">
    <property type="entry name" value="METALLOENDOPEPTIDASE OMA1, MITOCHONDRIAL"/>
    <property type="match status" value="1"/>
</dbReference>
<comment type="similarity">
    <text evidence="6">Belongs to the peptidase M48 family.</text>
</comment>
<dbReference type="Proteomes" id="UP001629113">
    <property type="component" value="Unassembled WGS sequence"/>
</dbReference>
<keyword evidence="9" id="KW-1185">Reference proteome</keyword>
<evidence type="ECO:0000256" key="2">
    <source>
        <dbReference type="ARBA" id="ARBA00022723"/>
    </source>
</evidence>
<proteinExistence type="inferred from homology"/>
<protein>
    <submittedName>
        <fullName evidence="8">Peptidase family M48</fullName>
    </submittedName>
</protein>
<dbReference type="InterPro" id="IPR051156">
    <property type="entry name" value="Mito/Outer_Membr_Metalloprot"/>
</dbReference>
<dbReference type="PANTHER" id="PTHR22726">
    <property type="entry name" value="METALLOENDOPEPTIDASE OMA1"/>
    <property type="match status" value="1"/>
</dbReference>
<dbReference type="Pfam" id="PF01435">
    <property type="entry name" value="Peptidase_M48"/>
    <property type="match status" value="1"/>
</dbReference>
<evidence type="ECO:0000256" key="5">
    <source>
        <dbReference type="ARBA" id="ARBA00023049"/>
    </source>
</evidence>
<keyword evidence="2" id="KW-0479">Metal-binding</keyword>
<dbReference type="Gene3D" id="3.30.2010.10">
    <property type="entry name" value="Metalloproteases ('zincins'), catalytic domain"/>
    <property type="match status" value="1"/>
</dbReference>
<evidence type="ECO:0000313" key="9">
    <source>
        <dbReference type="Proteomes" id="UP001629113"/>
    </source>
</evidence>
<evidence type="ECO:0000256" key="3">
    <source>
        <dbReference type="ARBA" id="ARBA00022801"/>
    </source>
</evidence>
<evidence type="ECO:0000256" key="4">
    <source>
        <dbReference type="ARBA" id="ARBA00022833"/>
    </source>
</evidence>
<sequence>MFSSRFLRIAPAVRGLNHSAAHRFFAPTSLQHRISIAKTPRLLTRELQNFSSPSPPPRPTPRRRAALRYDVQRASGAKPLITPEQLRNTIRSPQGAGIIILVVGSGLVFYVSNLETVPISGRRRFNCYSEESVEAEGLALFRKILQSAIDQNALLPASDRRSRAVARVMERLITASGLDHVDWEVHVIHSPEKNAFVIPGGKVFVYSGILPVCRNDDGLAAVLGHEIAHNLAQHQAENLSSFVLLTPLRWVLYSLDAAGITMGLGRILGEFALDLGIMRPGSRKQESEADYIGLMMMAKACYDPEAAIGLWQRMEQQDDQAGPEWLSTHPTNLNRADQIRGWLAKARLERNDGECGPTISHHQHFQSIMQDMENGIGSAFWR</sequence>
<evidence type="ECO:0000259" key="7">
    <source>
        <dbReference type="Pfam" id="PF01435"/>
    </source>
</evidence>
<gene>
    <name evidence="8" type="ORF">PVAG01_03520</name>
</gene>
<keyword evidence="5 6" id="KW-0482">Metalloprotease</keyword>
<evidence type="ECO:0000313" key="8">
    <source>
        <dbReference type="EMBL" id="KAL3424239.1"/>
    </source>
</evidence>
<dbReference type="EMBL" id="JBFCZG010000003">
    <property type="protein sequence ID" value="KAL3424239.1"/>
    <property type="molecule type" value="Genomic_DNA"/>
</dbReference>
<reference evidence="8 9" key="1">
    <citation type="submission" date="2024-06" db="EMBL/GenBank/DDBJ databases">
        <title>Complete genome of Phlyctema vagabunda strain 19-DSS-EL-015.</title>
        <authorList>
            <person name="Fiorenzani C."/>
        </authorList>
    </citation>
    <scope>NUCLEOTIDE SEQUENCE [LARGE SCALE GENOMIC DNA]</scope>
    <source>
        <strain evidence="8 9">19-DSS-EL-015</strain>
    </source>
</reference>
<accession>A0ABR4PLN8</accession>
<dbReference type="InterPro" id="IPR001915">
    <property type="entry name" value="Peptidase_M48"/>
</dbReference>
<dbReference type="CDD" id="cd07331">
    <property type="entry name" value="M48C_Oma1_like"/>
    <property type="match status" value="1"/>
</dbReference>
<feature type="domain" description="Peptidase M48" evidence="7">
    <location>
        <begin position="161"/>
        <end position="342"/>
    </location>
</feature>
<comment type="caution">
    <text evidence="8">The sequence shown here is derived from an EMBL/GenBank/DDBJ whole genome shotgun (WGS) entry which is preliminary data.</text>
</comment>
<keyword evidence="1 6" id="KW-0645">Protease</keyword>
<keyword evidence="4 6" id="KW-0862">Zinc</keyword>
<comment type="cofactor">
    <cofactor evidence="6">
        <name>Zn(2+)</name>
        <dbReference type="ChEBI" id="CHEBI:29105"/>
    </cofactor>
    <text evidence="6">Binds 1 zinc ion per subunit.</text>
</comment>
<organism evidence="8 9">
    <name type="scientific">Phlyctema vagabunda</name>
    <dbReference type="NCBI Taxonomy" id="108571"/>
    <lineage>
        <taxon>Eukaryota</taxon>
        <taxon>Fungi</taxon>
        <taxon>Dikarya</taxon>
        <taxon>Ascomycota</taxon>
        <taxon>Pezizomycotina</taxon>
        <taxon>Leotiomycetes</taxon>
        <taxon>Helotiales</taxon>
        <taxon>Dermateaceae</taxon>
        <taxon>Phlyctema</taxon>
    </lineage>
</organism>
<name>A0ABR4PLN8_9HELO</name>
<keyword evidence="3 6" id="KW-0378">Hydrolase</keyword>
<evidence type="ECO:0000256" key="6">
    <source>
        <dbReference type="RuleBase" id="RU003983"/>
    </source>
</evidence>